<reference evidence="7 8" key="1">
    <citation type="submission" date="2019-03" db="EMBL/GenBank/DDBJ databases">
        <title>The genome sequence of a newly discovered highly antifungal drug resistant Aspergillus species, Aspergillus tanneri NIH 1004.</title>
        <authorList>
            <person name="Mounaud S."/>
            <person name="Singh I."/>
            <person name="Joardar V."/>
            <person name="Pakala S."/>
            <person name="Pakala S."/>
            <person name="Venepally P."/>
            <person name="Hoover J."/>
            <person name="Nierman W."/>
            <person name="Chung J."/>
            <person name="Losada L."/>
        </authorList>
    </citation>
    <scope>NUCLEOTIDE SEQUENCE [LARGE SCALE GENOMIC DNA]</scope>
    <source>
        <strain evidence="7 8">NIH1004</strain>
    </source>
</reference>
<feature type="domain" description="Carrier" evidence="6">
    <location>
        <begin position="1066"/>
        <end position="1144"/>
    </location>
</feature>
<evidence type="ECO:0000256" key="3">
    <source>
        <dbReference type="ARBA" id="ARBA00022679"/>
    </source>
</evidence>
<keyword evidence="3" id="KW-0808">Transferase</keyword>
<comment type="caution">
    <text evidence="7">The sequence shown here is derived from an EMBL/GenBank/DDBJ whole genome shotgun (WGS) entry which is preliminary data.</text>
</comment>
<dbReference type="EMBL" id="SOSA01000286">
    <property type="protein sequence ID" value="THC93098.1"/>
    <property type="molecule type" value="Genomic_DNA"/>
</dbReference>
<keyword evidence="2" id="KW-0597">Phosphoprotein</keyword>
<evidence type="ECO:0000259" key="6">
    <source>
        <dbReference type="PROSITE" id="PS50075"/>
    </source>
</evidence>
<keyword evidence="8" id="KW-1185">Reference proteome</keyword>
<gene>
    <name evidence="7" type="ORF">EYZ11_007410</name>
</gene>
<dbReference type="CDD" id="cd05195">
    <property type="entry name" value="enoyl_red"/>
    <property type="match status" value="1"/>
</dbReference>
<dbReference type="Pfam" id="PF00107">
    <property type="entry name" value="ADH_zinc_N"/>
    <property type="match status" value="1"/>
</dbReference>
<dbReference type="PANTHER" id="PTHR43775:SF50">
    <property type="entry name" value="HIGHLY REDUCING POLYKETIDE SYNTHASE SRDA"/>
    <property type="match status" value="1"/>
</dbReference>
<dbReference type="GO" id="GO:0004312">
    <property type="term" value="F:fatty acid synthase activity"/>
    <property type="evidence" value="ECO:0007669"/>
    <property type="project" value="TreeGrafter"/>
</dbReference>
<dbReference type="GO" id="GO:1901336">
    <property type="term" value="P:lactone biosynthetic process"/>
    <property type="evidence" value="ECO:0007669"/>
    <property type="project" value="UniProtKB-ARBA"/>
</dbReference>
<evidence type="ECO:0000256" key="2">
    <source>
        <dbReference type="ARBA" id="ARBA00022553"/>
    </source>
</evidence>
<dbReference type="Pfam" id="PF08659">
    <property type="entry name" value="KR"/>
    <property type="match status" value="1"/>
</dbReference>
<dbReference type="SMART" id="SM00822">
    <property type="entry name" value="PKS_KR"/>
    <property type="match status" value="1"/>
</dbReference>
<evidence type="ECO:0000313" key="7">
    <source>
        <dbReference type="EMBL" id="THC93098.1"/>
    </source>
</evidence>
<dbReference type="InterPro" id="IPR036736">
    <property type="entry name" value="ACP-like_sf"/>
</dbReference>
<dbReference type="GO" id="GO:0008270">
    <property type="term" value="F:zinc ion binding"/>
    <property type="evidence" value="ECO:0007669"/>
    <property type="project" value="InterPro"/>
</dbReference>
<dbReference type="PANTHER" id="PTHR43775">
    <property type="entry name" value="FATTY ACID SYNTHASE"/>
    <property type="match status" value="1"/>
</dbReference>
<sequence length="1149" mass="125885">MVVSEPVVHAAAESFGFGSVRAQCELCSSVCLVQTTDVRFVPYLGASQKDNIVDRQPMLRYECACLLRSARKKLTPSLEGPFGNQIFLVELLIHKNPRLQILDLRVMDVDQTKTLLKTLQINTSYPRCQSYEQGYISAAGEVYSRPLEGANECTESVKWTVQRMRKYDLVILSSSGTCTEDFTKHISHSTALLKLSGIVLATASSSAEFTLPREFAITKIGSGARCTVIGKHLPILDISRKRGEIILVGCDDEDQFTSDLQQTLSEHFRTSIPRISPDDLTMDSIKPGSTVITTLELHRAVLSILCEESMSRVKVMTNNARNLIWITGGPQLTGSRPELSLVQGLSRALSLEHPGLRFFVFSTEYPRIQPRVSIRNIVTVVEDALGAKNPDTELLERDGVVYINRLVPDNSMNTIFQKIQCKEPYIDTLSTVGPAKLTIKVPGQFDTLCLEPVAAFQAELPANYVEINVKSVGLNAKTIYGFAGKVEVKDPTSASECAGVISKVGSGVSALAPGDRVLAMAHCQVSTVERVPEWSCVKLLDREDYHAVSTMPTVFGTAIYGLLDKANLQEGETVLIHSAAGGVGIAAIQIARLRGAEIFATVGTPNKKSFLVKEFGLKPQNIFSSRDLSFVPGILEATGNRGVDVVLNSLTGDLLHESWRLCAKFGRFVEIGKHDLSDAGKLDMQVFLRCATFTAFDLTELFGPENPESRLTEPRPIEPLEVFDISEAAQAFRHFSLNSRIGKVALSLEESNSLVRILPLPYACSLNPHKSYLMVGCLGGLGRSLSTWMFHRGCRKFIFLGRSGLEKKAAADLVQDLKSKGASVEVIQGDVSKYEDVERCIQAAEAPLGGIILAAMGLDASLWTTMSSDSWHSAVRPKVMGAWNLHNAVKNKETELEFFLMTSSISGILGAATESNYCAANCFLDSFARYRRSLGLPATSIALGMVSEIGYLHENPDVERLLLHKGIQPISEVELLQIVDIALSHVGSAFDCCDPYMSSHIITGLEPFTFRKLRANGFTVNSLTAQDPRASLIEAAFDWKEGPSNKVAGLRSGSVASLWNNCGKKPINEAIVDLIKSRLSGLLLQPVEQIDESLPLARFGLDSMLGSELRTWVYETFEVDISYFSLLSNTMTLNKLGKKLQEESPAARE</sequence>
<name>A0A4S3JFC1_9EURO</name>
<dbReference type="InterPro" id="IPR050091">
    <property type="entry name" value="PKS_NRPS_Biosynth_Enz"/>
</dbReference>
<dbReference type="InterPro" id="IPR009081">
    <property type="entry name" value="PP-bd_ACP"/>
</dbReference>
<dbReference type="SMART" id="SM00829">
    <property type="entry name" value="PKS_ER"/>
    <property type="match status" value="1"/>
</dbReference>
<dbReference type="AlphaFoldDB" id="A0A4S3JFC1"/>
<dbReference type="GO" id="GO:0016491">
    <property type="term" value="F:oxidoreductase activity"/>
    <property type="evidence" value="ECO:0007669"/>
    <property type="project" value="InterPro"/>
</dbReference>
<dbReference type="STRING" id="1220188.A0A4S3JFC1"/>
<evidence type="ECO:0000256" key="1">
    <source>
        <dbReference type="ARBA" id="ARBA00022450"/>
    </source>
</evidence>
<dbReference type="Pfam" id="PF08240">
    <property type="entry name" value="ADH_N"/>
    <property type="match status" value="1"/>
</dbReference>
<dbReference type="InterPro" id="IPR013149">
    <property type="entry name" value="ADH-like_C"/>
</dbReference>
<dbReference type="InterPro" id="IPR013154">
    <property type="entry name" value="ADH-like_N"/>
</dbReference>
<dbReference type="InterPro" id="IPR036291">
    <property type="entry name" value="NAD(P)-bd_dom_sf"/>
</dbReference>
<dbReference type="InterPro" id="IPR011032">
    <property type="entry name" value="GroES-like_sf"/>
</dbReference>
<organism evidence="7 8">
    <name type="scientific">Aspergillus tanneri</name>
    <dbReference type="NCBI Taxonomy" id="1220188"/>
    <lineage>
        <taxon>Eukaryota</taxon>
        <taxon>Fungi</taxon>
        <taxon>Dikarya</taxon>
        <taxon>Ascomycota</taxon>
        <taxon>Pezizomycotina</taxon>
        <taxon>Eurotiomycetes</taxon>
        <taxon>Eurotiomycetidae</taxon>
        <taxon>Eurotiales</taxon>
        <taxon>Aspergillaceae</taxon>
        <taxon>Aspergillus</taxon>
        <taxon>Aspergillus subgen. Circumdati</taxon>
    </lineage>
</organism>
<evidence type="ECO:0000313" key="8">
    <source>
        <dbReference type="Proteomes" id="UP000308092"/>
    </source>
</evidence>
<dbReference type="PROSITE" id="PS50075">
    <property type="entry name" value="CARRIER"/>
    <property type="match status" value="1"/>
</dbReference>
<evidence type="ECO:0000256" key="4">
    <source>
        <dbReference type="ARBA" id="ARBA00023268"/>
    </source>
</evidence>
<proteinExistence type="predicted"/>
<dbReference type="FunFam" id="3.40.50.720:FF:000209">
    <property type="entry name" value="Polyketide synthase Pks12"/>
    <property type="match status" value="1"/>
</dbReference>
<dbReference type="Gene3D" id="3.40.50.720">
    <property type="entry name" value="NAD(P)-binding Rossmann-like Domain"/>
    <property type="match status" value="2"/>
</dbReference>
<keyword evidence="1" id="KW-0596">Phosphopantetheine</keyword>
<keyword evidence="5" id="KW-0012">Acyltransferase</keyword>
<evidence type="ECO:0000256" key="5">
    <source>
        <dbReference type="ARBA" id="ARBA00023315"/>
    </source>
</evidence>
<accession>A0A4S3JFC1</accession>
<dbReference type="InterPro" id="IPR002364">
    <property type="entry name" value="Quin_OxRdtase/zeta-crystal_CS"/>
</dbReference>
<dbReference type="Gene3D" id="3.90.180.10">
    <property type="entry name" value="Medium-chain alcohol dehydrogenases, catalytic domain"/>
    <property type="match status" value="1"/>
</dbReference>
<dbReference type="Gene3D" id="1.10.1200.10">
    <property type="entry name" value="ACP-like"/>
    <property type="match status" value="1"/>
</dbReference>
<dbReference type="SUPFAM" id="SSF47336">
    <property type="entry name" value="ACP-like"/>
    <property type="match status" value="1"/>
</dbReference>
<dbReference type="InterPro" id="IPR020843">
    <property type="entry name" value="ER"/>
</dbReference>
<dbReference type="PROSITE" id="PS01162">
    <property type="entry name" value="QOR_ZETA_CRYSTAL"/>
    <property type="match status" value="1"/>
</dbReference>
<dbReference type="VEuPathDB" id="FungiDB:EYZ11_007410"/>
<dbReference type="SUPFAM" id="SSF51735">
    <property type="entry name" value="NAD(P)-binding Rossmann-fold domains"/>
    <property type="match status" value="2"/>
</dbReference>
<dbReference type="InterPro" id="IPR057326">
    <property type="entry name" value="KR_dom"/>
</dbReference>
<keyword evidence="4" id="KW-0511">Multifunctional enzyme</keyword>
<protein>
    <recommendedName>
        <fullName evidence="6">Carrier domain-containing protein</fullName>
    </recommendedName>
</protein>
<dbReference type="Proteomes" id="UP000308092">
    <property type="component" value="Unassembled WGS sequence"/>
</dbReference>
<dbReference type="GO" id="GO:0006633">
    <property type="term" value="P:fatty acid biosynthetic process"/>
    <property type="evidence" value="ECO:0007669"/>
    <property type="project" value="TreeGrafter"/>
</dbReference>
<dbReference type="SUPFAM" id="SSF50129">
    <property type="entry name" value="GroES-like"/>
    <property type="match status" value="1"/>
</dbReference>
<dbReference type="InterPro" id="IPR013968">
    <property type="entry name" value="PKS_KR"/>
</dbReference>
<dbReference type="GO" id="GO:0044550">
    <property type="term" value="P:secondary metabolite biosynthetic process"/>
    <property type="evidence" value="ECO:0007669"/>
    <property type="project" value="UniProtKB-ARBA"/>
</dbReference>